<reference evidence="2" key="1">
    <citation type="journal article" date="2022" name="Mol. Ecol. Resour.">
        <title>The genomes of chicory, endive, great burdock and yacon provide insights into Asteraceae palaeo-polyploidization history and plant inulin production.</title>
        <authorList>
            <person name="Fan W."/>
            <person name="Wang S."/>
            <person name="Wang H."/>
            <person name="Wang A."/>
            <person name="Jiang F."/>
            <person name="Liu H."/>
            <person name="Zhao H."/>
            <person name="Xu D."/>
            <person name="Zhang Y."/>
        </authorList>
    </citation>
    <scope>NUCLEOTIDE SEQUENCE [LARGE SCALE GENOMIC DNA]</scope>
    <source>
        <strain evidence="2">cv. Yunnan</strain>
    </source>
</reference>
<protein>
    <submittedName>
        <fullName evidence="1">Uncharacterized protein</fullName>
    </submittedName>
</protein>
<gene>
    <name evidence="1" type="ORF">L1987_06615</name>
</gene>
<proteinExistence type="predicted"/>
<name>A0ACB9JZ05_9ASTR</name>
<keyword evidence="2" id="KW-1185">Reference proteome</keyword>
<dbReference type="EMBL" id="CM042019">
    <property type="protein sequence ID" value="KAI3825139.1"/>
    <property type="molecule type" value="Genomic_DNA"/>
</dbReference>
<organism evidence="1 2">
    <name type="scientific">Smallanthus sonchifolius</name>
    <dbReference type="NCBI Taxonomy" id="185202"/>
    <lineage>
        <taxon>Eukaryota</taxon>
        <taxon>Viridiplantae</taxon>
        <taxon>Streptophyta</taxon>
        <taxon>Embryophyta</taxon>
        <taxon>Tracheophyta</taxon>
        <taxon>Spermatophyta</taxon>
        <taxon>Magnoliopsida</taxon>
        <taxon>eudicotyledons</taxon>
        <taxon>Gunneridae</taxon>
        <taxon>Pentapetalae</taxon>
        <taxon>asterids</taxon>
        <taxon>campanulids</taxon>
        <taxon>Asterales</taxon>
        <taxon>Asteraceae</taxon>
        <taxon>Asteroideae</taxon>
        <taxon>Heliantheae alliance</taxon>
        <taxon>Millerieae</taxon>
        <taxon>Smallanthus</taxon>
    </lineage>
</organism>
<accession>A0ACB9JZ05</accession>
<reference evidence="1 2" key="2">
    <citation type="journal article" date="2022" name="Mol. Ecol. Resour.">
        <title>The genomes of chicory, endive, great burdock and yacon provide insights into Asteraceae paleo-polyploidization history and plant inulin production.</title>
        <authorList>
            <person name="Fan W."/>
            <person name="Wang S."/>
            <person name="Wang H."/>
            <person name="Wang A."/>
            <person name="Jiang F."/>
            <person name="Liu H."/>
            <person name="Zhao H."/>
            <person name="Xu D."/>
            <person name="Zhang Y."/>
        </authorList>
    </citation>
    <scope>NUCLEOTIDE SEQUENCE [LARGE SCALE GENOMIC DNA]</scope>
    <source>
        <strain evidence="2">cv. Yunnan</strain>
        <tissue evidence="1">Leaves</tissue>
    </source>
</reference>
<sequence length="248" mass="26601">MAAEDSGNNSAPAPASNPILPRYPELILAAIEALDSKKGANKSRISNQIQASYGSVPAAHKTLLSHHLNKMRASGELALIKNNYVKRDPNSPPPRGRGRPSKPKEPVPEGTFISPSRPRGRPRKSLEPFNPISAPSVSGRKRGRPRKTGMVVAAPSVSGRKRGRPRKTETVVAPTPTPSIGEEKGRGPPRMVLTDGDSTLPPSGEKKGRGRPRKVKTDADLTLLPSTGERRGRGRPRKVEAAPALELF</sequence>
<evidence type="ECO:0000313" key="2">
    <source>
        <dbReference type="Proteomes" id="UP001056120"/>
    </source>
</evidence>
<evidence type="ECO:0000313" key="1">
    <source>
        <dbReference type="EMBL" id="KAI3825139.1"/>
    </source>
</evidence>
<dbReference type="Proteomes" id="UP001056120">
    <property type="component" value="Linkage Group LG02"/>
</dbReference>
<comment type="caution">
    <text evidence="1">The sequence shown here is derived from an EMBL/GenBank/DDBJ whole genome shotgun (WGS) entry which is preliminary data.</text>
</comment>